<dbReference type="Gene3D" id="2.50.20.20">
    <property type="match status" value="1"/>
</dbReference>
<dbReference type="AlphaFoldDB" id="A0A100JWW1"/>
<reference evidence="3" key="3">
    <citation type="submission" date="2016-02" db="EMBL/GenBank/DDBJ databases">
        <title>Draft genome of pathogenic Streptomyces sp. in Japan.</title>
        <authorList>
            <person name="Tomihama T."/>
            <person name="Ikenaga M."/>
            <person name="Sakai M."/>
            <person name="Okubo T."/>
            <person name="Ikeda S."/>
        </authorList>
    </citation>
    <scope>NUCLEOTIDE SEQUENCE [LARGE SCALE GENOMIC DNA]</scope>
    <source>
        <strain evidence="3">S58</strain>
    </source>
</reference>
<reference evidence="2 3" key="2">
    <citation type="journal article" date="2016" name="Genome Announc.">
        <title>Draft Genome Sequences of Streptomyces scabiei S58, Streptomyces turgidiscabies T45, and Streptomyces acidiscabies a10, the Pathogens of Potato Common Scab, Isolated in Japan.</title>
        <authorList>
            <person name="Tomihama T."/>
            <person name="Nishi Y."/>
            <person name="Sakai M."/>
            <person name="Ikenaga M."/>
            <person name="Okubo T."/>
            <person name="Ikeda S."/>
        </authorList>
    </citation>
    <scope>NUCLEOTIDE SEQUENCE [LARGE SCALE GENOMIC DNA]</scope>
    <source>
        <strain evidence="2 3">S58</strain>
    </source>
</reference>
<dbReference type="InterPro" id="IPR029046">
    <property type="entry name" value="LolA/LolB/LppX"/>
</dbReference>
<evidence type="ECO:0000256" key="1">
    <source>
        <dbReference type="SAM" id="MobiDB-lite"/>
    </source>
</evidence>
<dbReference type="EMBL" id="BCMM01000052">
    <property type="protein sequence ID" value="GAQ67180.1"/>
    <property type="molecule type" value="Genomic_DNA"/>
</dbReference>
<evidence type="ECO:0000313" key="3">
    <source>
        <dbReference type="Proteomes" id="UP000067448"/>
    </source>
</evidence>
<evidence type="ECO:0000313" key="2">
    <source>
        <dbReference type="EMBL" id="GAQ67180.1"/>
    </source>
</evidence>
<organism evidence="2 3">
    <name type="scientific">Streptomyces scabiei</name>
    <dbReference type="NCBI Taxonomy" id="1930"/>
    <lineage>
        <taxon>Bacteria</taxon>
        <taxon>Bacillati</taxon>
        <taxon>Actinomycetota</taxon>
        <taxon>Actinomycetes</taxon>
        <taxon>Kitasatosporales</taxon>
        <taxon>Streptomycetaceae</taxon>
        <taxon>Streptomyces</taxon>
    </lineage>
</organism>
<protein>
    <recommendedName>
        <fullName evidence="4">Lipoprotein</fullName>
    </recommendedName>
</protein>
<dbReference type="SUPFAM" id="SSF89392">
    <property type="entry name" value="Prokaryotic lipoproteins and lipoprotein localization factors"/>
    <property type="match status" value="1"/>
</dbReference>
<sequence length="348" mass="37209">MLLREYRLALMRHTDNVTQDGRPRSLPPPPAPADGHPRTPARALPRDDLPGLSLSERAEDPVRTRPGGWLAMVTRRHSRTGAALVAAGLLVGATGVTGCHTGGPEDDSLPTDPVDLLHRAAPALVRAGSSKARTEMEMATGGTRVTIHGEGVYDYGRRLGRLKVLLPHDPAGRSEHRPITELLAPGALFMKNRGAGVPADKWVRVDTGTLSDGNLVTGGATDPFAAAEVLRGTRTAQLVGESEVNGTRVRHYRGTADLTTASRAASEGNRAALRAAARGFATARVPFDAYLDDEGRVRKVRHRFSFVNGGRQGTIAVASTTLLYDFGVPVTVRLPRHEDIYAGKIAEE</sequence>
<comment type="caution">
    <text evidence="2">The sequence shown here is derived from an EMBL/GenBank/DDBJ whole genome shotgun (WGS) entry which is preliminary data.</text>
</comment>
<gene>
    <name evidence="2" type="ORF">SsS58_07626</name>
</gene>
<evidence type="ECO:0008006" key="4">
    <source>
        <dbReference type="Google" id="ProtNLM"/>
    </source>
</evidence>
<name>A0A100JWW1_STRSC</name>
<proteinExistence type="predicted"/>
<reference evidence="3" key="1">
    <citation type="submission" date="2015-11" db="EMBL/GenBank/DDBJ databases">
        <authorList>
            <consortium name="Cross-ministerial Strategic Innovation Promotion Program (SIP) consortium"/>
            <person name="Tomihama T."/>
            <person name="Ikenaga M."/>
            <person name="Sakai M."/>
            <person name="Okubo T."/>
            <person name="Ikeda S."/>
        </authorList>
    </citation>
    <scope>NUCLEOTIDE SEQUENCE [LARGE SCALE GENOMIC DNA]</scope>
    <source>
        <strain evidence="3">S58</strain>
    </source>
</reference>
<dbReference type="Proteomes" id="UP000067448">
    <property type="component" value="Unassembled WGS sequence"/>
</dbReference>
<accession>A0A100JWW1</accession>
<feature type="region of interest" description="Disordered" evidence="1">
    <location>
        <begin position="13"/>
        <end position="64"/>
    </location>
</feature>